<dbReference type="PANTHER" id="PTHR46825:SF9">
    <property type="entry name" value="BETA-LACTAMASE-RELATED DOMAIN-CONTAINING PROTEIN"/>
    <property type="match status" value="1"/>
</dbReference>
<dbReference type="AlphaFoldDB" id="A0A937FEC7"/>
<organism evidence="2 3">
    <name type="scientific">Fulvivirga sediminis</name>
    <dbReference type="NCBI Taxonomy" id="2803949"/>
    <lineage>
        <taxon>Bacteria</taxon>
        <taxon>Pseudomonadati</taxon>
        <taxon>Bacteroidota</taxon>
        <taxon>Cytophagia</taxon>
        <taxon>Cytophagales</taxon>
        <taxon>Fulvivirgaceae</taxon>
        <taxon>Fulvivirga</taxon>
    </lineage>
</organism>
<dbReference type="Gene3D" id="3.40.710.10">
    <property type="entry name" value="DD-peptidase/beta-lactamase superfamily"/>
    <property type="match status" value="1"/>
</dbReference>
<dbReference type="EMBL" id="JAESIY010000021">
    <property type="protein sequence ID" value="MBL3658978.1"/>
    <property type="molecule type" value="Genomic_DNA"/>
</dbReference>
<dbReference type="Proteomes" id="UP000659388">
    <property type="component" value="Unassembled WGS sequence"/>
</dbReference>
<evidence type="ECO:0000259" key="1">
    <source>
        <dbReference type="Pfam" id="PF00144"/>
    </source>
</evidence>
<sequence length="363" mass="41248">MKRLIVVLVVLTCLVNYSFAQIRVSPDNVDRIVTEFMRVDKVPGVAIAILQGDSLLYKNTYGISNLELQTPVTTNTVFELASVTKQMTAALIVTLANQGKLSLEDKISTYIDSIPQGWESITIRQLLGHMAGLVHSFEPQVNDSYLLNYSKTYMLEAAKKIPMKSVPGTDWQYSDQGYFLAGYVAEKATGEVFDSLMIQEFFKPMGMTNTRFLNQDDIIPNRAAGYIIENGEYKNNRRQWQFELTPHFGVMSTIDDMVKYDQGITRGIINEKVFEEITTPNRIFFNDNGHQYSSGLGWVIHDFDNRRIVAHTGYTGTVYLKDLKTGLSIIILTNRDENQGTSQHELAKRIAKEVDKSFPKRYF</sequence>
<dbReference type="InterPro" id="IPR012338">
    <property type="entry name" value="Beta-lactam/transpept-like"/>
</dbReference>
<dbReference type="PANTHER" id="PTHR46825">
    <property type="entry name" value="D-ALANYL-D-ALANINE-CARBOXYPEPTIDASE/ENDOPEPTIDASE AMPH"/>
    <property type="match status" value="1"/>
</dbReference>
<dbReference type="SUPFAM" id="SSF56601">
    <property type="entry name" value="beta-lactamase/transpeptidase-like"/>
    <property type="match status" value="1"/>
</dbReference>
<dbReference type="InterPro" id="IPR001466">
    <property type="entry name" value="Beta-lactam-related"/>
</dbReference>
<dbReference type="Pfam" id="PF00144">
    <property type="entry name" value="Beta-lactamase"/>
    <property type="match status" value="1"/>
</dbReference>
<keyword evidence="3" id="KW-1185">Reference proteome</keyword>
<reference evidence="2" key="1">
    <citation type="submission" date="2021-01" db="EMBL/GenBank/DDBJ databases">
        <title>Fulvivirga kasyanovii gen. nov., sp nov., a novel member of the phylum Bacteroidetes isolated from seawater in a mussel farm.</title>
        <authorList>
            <person name="Zhao L.-H."/>
            <person name="Wang Z.-J."/>
        </authorList>
    </citation>
    <scope>NUCLEOTIDE SEQUENCE</scope>
    <source>
        <strain evidence="2">2943</strain>
    </source>
</reference>
<gene>
    <name evidence="2" type="ORF">JL102_22720</name>
</gene>
<comment type="caution">
    <text evidence="2">The sequence shown here is derived from an EMBL/GenBank/DDBJ whole genome shotgun (WGS) entry which is preliminary data.</text>
</comment>
<protein>
    <submittedName>
        <fullName evidence="2">Beta-lactamase family protein</fullName>
    </submittedName>
</protein>
<dbReference type="InterPro" id="IPR050491">
    <property type="entry name" value="AmpC-like"/>
</dbReference>
<evidence type="ECO:0000313" key="2">
    <source>
        <dbReference type="EMBL" id="MBL3658978.1"/>
    </source>
</evidence>
<name>A0A937FEC7_9BACT</name>
<proteinExistence type="predicted"/>
<feature type="domain" description="Beta-lactamase-related" evidence="1">
    <location>
        <begin position="29"/>
        <end position="339"/>
    </location>
</feature>
<accession>A0A937FEC7</accession>
<evidence type="ECO:0000313" key="3">
    <source>
        <dbReference type="Proteomes" id="UP000659388"/>
    </source>
</evidence>
<dbReference type="RefSeq" id="WP_202246772.1">
    <property type="nucleotide sequence ID" value="NZ_JAESIY010000021.1"/>
</dbReference>